<evidence type="ECO:0000313" key="4">
    <source>
        <dbReference type="Proteomes" id="UP000019140"/>
    </source>
</evidence>
<dbReference type="InterPro" id="IPR042095">
    <property type="entry name" value="SUMF_sf"/>
</dbReference>
<dbReference type="InterPro" id="IPR005532">
    <property type="entry name" value="SUMF_dom"/>
</dbReference>
<evidence type="ECO:0000259" key="2">
    <source>
        <dbReference type="Pfam" id="PF03781"/>
    </source>
</evidence>
<dbReference type="Gene3D" id="3.90.1580.10">
    <property type="entry name" value="paralog of FGE (formylglycine-generating enzyme)"/>
    <property type="match status" value="1"/>
</dbReference>
<dbReference type="PANTHER" id="PTHR23150:SF19">
    <property type="entry name" value="FORMYLGLYCINE-GENERATING ENZYME"/>
    <property type="match status" value="1"/>
</dbReference>
<evidence type="ECO:0000313" key="3">
    <source>
        <dbReference type="EMBL" id="ETX05199.1"/>
    </source>
</evidence>
<gene>
    <name evidence="3" type="ORF">ETSY2_24375</name>
</gene>
<dbReference type="PANTHER" id="PTHR23150">
    <property type="entry name" value="SULFATASE MODIFYING FACTOR 1, 2"/>
    <property type="match status" value="1"/>
</dbReference>
<organism evidence="3 4">
    <name type="scientific">Candidatus Entotheonella gemina</name>
    <dbReference type="NCBI Taxonomy" id="1429439"/>
    <lineage>
        <taxon>Bacteria</taxon>
        <taxon>Pseudomonadati</taxon>
        <taxon>Nitrospinota/Tectimicrobiota group</taxon>
        <taxon>Candidatus Tectimicrobiota</taxon>
        <taxon>Candidatus Entotheonellia</taxon>
        <taxon>Candidatus Entotheonellales</taxon>
        <taxon>Candidatus Entotheonellaceae</taxon>
        <taxon>Candidatus Entotheonella</taxon>
    </lineage>
</organism>
<proteinExistence type="predicted"/>
<dbReference type="InterPro" id="IPR051043">
    <property type="entry name" value="Sulfatase_Mod_Factor_Kinase"/>
</dbReference>
<reference evidence="3 4" key="1">
    <citation type="journal article" date="2014" name="Nature">
        <title>An environmental bacterial taxon with a large and distinct metabolic repertoire.</title>
        <authorList>
            <person name="Wilson M.C."/>
            <person name="Mori T."/>
            <person name="Ruckert C."/>
            <person name="Uria A.R."/>
            <person name="Helf M.J."/>
            <person name="Takada K."/>
            <person name="Gernert C."/>
            <person name="Steffens U.A."/>
            <person name="Heycke N."/>
            <person name="Schmitt S."/>
            <person name="Rinke C."/>
            <person name="Helfrich E.J."/>
            <person name="Brachmann A.O."/>
            <person name="Gurgui C."/>
            <person name="Wakimoto T."/>
            <person name="Kracht M."/>
            <person name="Crusemann M."/>
            <person name="Hentschel U."/>
            <person name="Abe I."/>
            <person name="Matsunaga S."/>
            <person name="Kalinowski J."/>
            <person name="Takeyama H."/>
            <person name="Piel J."/>
        </authorList>
    </citation>
    <scope>NUCLEOTIDE SEQUENCE [LARGE SCALE GENOMIC DNA]</scope>
    <source>
        <strain evidence="4">TSY2</strain>
    </source>
</reference>
<dbReference type="InterPro" id="IPR016187">
    <property type="entry name" value="CTDL_fold"/>
</dbReference>
<feature type="compositionally biased region" description="Low complexity" evidence="1">
    <location>
        <begin position="244"/>
        <end position="259"/>
    </location>
</feature>
<dbReference type="HOGENOM" id="CLU_012431_0_2_7"/>
<sequence>MAKVSSQIRRCRRMGGGWLIVVVLGSGLWPSAAASQVVKAQSEEPFAGMVAIPGGMFTMGRDDGPEDERPAHEIFLPTFYIDRDLVTVAAFAQFVKIHGTEGPKGELYLDVWDSDNRIHQHDRTWLPDKGFELYPVGEVSWYGAKAYCQWRNKRLPTEAEWEKAARGTDGRFYPWGNDAPRSDLAFFGGFRGETRPVGKYPKGASPYGVRDMAGQVWEWTTSIYQSYPYQPEDGREHLGTSGPRVARGGNSSSSAAGLTSTSREVVFPARMATGHACIGFRCAKSLEQMS</sequence>
<dbReference type="SUPFAM" id="SSF56436">
    <property type="entry name" value="C-type lectin-like"/>
    <property type="match status" value="1"/>
</dbReference>
<protein>
    <recommendedName>
        <fullName evidence="2">Sulfatase-modifying factor enzyme-like domain-containing protein</fullName>
    </recommendedName>
</protein>
<evidence type="ECO:0000256" key="1">
    <source>
        <dbReference type="SAM" id="MobiDB-lite"/>
    </source>
</evidence>
<feature type="domain" description="Sulfatase-modifying factor enzyme-like" evidence="2">
    <location>
        <begin position="47"/>
        <end position="284"/>
    </location>
</feature>
<feature type="region of interest" description="Disordered" evidence="1">
    <location>
        <begin position="230"/>
        <end position="259"/>
    </location>
</feature>
<dbReference type="Proteomes" id="UP000019140">
    <property type="component" value="Unassembled WGS sequence"/>
</dbReference>
<comment type="caution">
    <text evidence="3">The sequence shown here is derived from an EMBL/GenBank/DDBJ whole genome shotgun (WGS) entry which is preliminary data.</text>
</comment>
<dbReference type="EMBL" id="AZHX01001016">
    <property type="protein sequence ID" value="ETX05199.1"/>
    <property type="molecule type" value="Genomic_DNA"/>
</dbReference>
<dbReference type="AlphaFoldDB" id="W4M4B8"/>
<accession>W4M4B8</accession>
<dbReference type="Pfam" id="PF03781">
    <property type="entry name" value="FGE-sulfatase"/>
    <property type="match status" value="1"/>
</dbReference>
<name>W4M4B8_9BACT</name>
<keyword evidence="4" id="KW-1185">Reference proteome</keyword>
<dbReference type="GO" id="GO:0120147">
    <property type="term" value="F:formylglycine-generating oxidase activity"/>
    <property type="evidence" value="ECO:0007669"/>
    <property type="project" value="TreeGrafter"/>
</dbReference>